<reference evidence="1 2" key="1">
    <citation type="submission" date="2020-03" db="EMBL/GenBank/DDBJ databases">
        <title>Genomic Encyclopedia of Type Strains, Phase III (KMG-III): the genomes of soil and plant-associated and newly described type strains.</title>
        <authorList>
            <person name="Whitman W."/>
        </authorList>
    </citation>
    <scope>NUCLEOTIDE SEQUENCE [LARGE SCALE GENOMIC DNA]</scope>
    <source>
        <strain evidence="1 2">CECT 8804</strain>
    </source>
</reference>
<keyword evidence="2" id="KW-1185">Reference proteome</keyword>
<evidence type="ECO:0008006" key="3">
    <source>
        <dbReference type="Google" id="ProtNLM"/>
    </source>
</evidence>
<evidence type="ECO:0000313" key="2">
    <source>
        <dbReference type="Proteomes" id="UP000727456"/>
    </source>
</evidence>
<protein>
    <recommendedName>
        <fullName evidence="3">Flagellar protein FlgN</fullName>
    </recommendedName>
</protein>
<dbReference type="Proteomes" id="UP000727456">
    <property type="component" value="Unassembled WGS sequence"/>
</dbReference>
<gene>
    <name evidence="1" type="ORF">FHS31_002613</name>
</gene>
<name>A0ABX0TTZ6_9SPHN</name>
<dbReference type="EMBL" id="JAAOZC010000007">
    <property type="protein sequence ID" value="NIJ08983.1"/>
    <property type="molecule type" value="Genomic_DNA"/>
</dbReference>
<proteinExistence type="predicted"/>
<comment type="caution">
    <text evidence="1">The sequence shown here is derived from an EMBL/GenBank/DDBJ whole genome shotgun (WGS) entry which is preliminary data.</text>
</comment>
<organism evidence="1 2">
    <name type="scientific">Sphingomonas vulcanisoli</name>
    <dbReference type="NCBI Taxonomy" id="1658060"/>
    <lineage>
        <taxon>Bacteria</taxon>
        <taxon>Pseudomonadati</taxon>
        <taxon>Pseudomonadota</taxon>
        <taxon>Alphaproteobacteria</taxon>
        <taxon>Sphingomonadales</taxon>
        <taxon>Sphingomonadaceae</taxon>
        <taxon>Sphingomonas</taxon>
    </lineage>
</organism>
<evidence type="ECO:0000313" key="1">
    <source>
        <dbReference type="EMBL" id="NIJ08983.1"/>
    </source>
</evidence>
<accession>A0ABX0TTZ6</accession>
<dbReference type="RefSeq" id="WP_167074161.1">
    <property type="nucleotide sequence ID" value="NZ_JAAOZC010000007.1"/>
</dbReference>
<sequence>MSAAALDTLIAREEALIAALDGQDVTQIESSTDAMRAALIELAAIGAWHNRVEVGERVIQAVKLAEAAKGRINFLADRNRRKLDRLATLTGAPLAPAYGRSGRLS</sequence>